<dbReference type="AlphaFoldDB" id="A0A5P1F3L9"/>
<gene>
    <name evidence="1" type="ORF">A4U43_C04F18140</name>
</gene>
<accession>A0A5P1F3L9</accession>
<dbReference type="Proteomes" id="UP000243459">
    <property type="component" value="Chromosome 4"/>
</dbReference>
<protein>
    <submittedName>
        <fullName evidence="1">Uncharacterized protein</fullName>
    </submittedName>
</protein>
<evidence type="ECO:0000313" key="1">
    <source>
        <dbReference type="EMBL" id="ONK72323.1"/>
    </source>
</evidence>
<organism evidence="1 2">
    <name type="scientific">Asparagus officinalis</name>
    <name type="common">Garden asparagus</name>
    <dbReference type="NCBI Taxonomy" id="4686"/>
    <lineage>
        <taxon>Eukaryota</taxon>
        <taxon>Viridiplantae</taxon>
        <taxon>Streptophyta</taxon>
        <taxon>Embryophyta</taxon>
        <taxon>Tracheophyta</taxon>
        <taxon>Spermatophyta</taxon>
        <taxon>Magnoliopsida</taxon>
        <taxon>Liliopsida</taxon>
        <taxon>Asparagales</taxon>
        <taxon>Asparagaceae</taxon>
        <taxon>Asparagoideae</taxon>
        <taxon>Asparagus</taxon>
    </lineage>
</organism>
<evidence type="ECO:0000313" key="2">
    <source>
        <dbReference type="Proteomes" id="UP000243459"/>
    </source>
</evidence>
<name>A0A5P1F3L9_ASPOF</name>
<reference evidence="2" key="1">
    <citation type="journal article" date="2017" name="Nat. Commun.">
        <title>The asparagus genome sheds light on the origin and evolution of a young Y chromosome.</title>
        <authorList>
            <person name="Harkess A."/>
            <person name="Zhou J."/>
            <person name="Xu C."/>
            <person name="Bowers J.E."/>
            <person name="Van der Hulst R."/>
            <person name="Ayyampalayam S."/>
            <person name="Mercati F."/>
            <person name="Riccardi P."/>
            <person name="McKain M.R."/>
            <person name="Kakrana A."/>
            <person name="Tang H."/>
            <person name="Ray J."/>
            <person name="Groenendijk J."/>
            <person name="Arikit S."/>
            <person name="Mathioni S.M."/>
            <person name="Nakano M."/>
            <person name="Shan H."/>
            <person name="Telgmann-Rauber A."/>
            <person name="Kanno A."/>
            <person name="Yue Z."/>
            <person name="Chen H."/>
            <person name="Li W."/>
            <person name="Chen Y."/>
            <person name="Xu X."/>
            <person name="Zhang Y."/>
            <person name="Luo S."/>
            <person name="Chen H."/>
            <person name="Gao J."/>
            <person name="Mao Z."/>
            <person name="Pires J.C."/>
            <person name="Luo M."/>
            <person name="Kudrna D."/>
            <person name="Wing R.A."/>
            <person name="Meyers B.C."/>
            <person name="Yi K."/>
            <person name="Kong H."/>
            <person name="Lavrijsen P."/>
            <person name="Sunseri F."/>
            <person name="Falavigna A."/>
            <person name="Ye Y."/>
            <person name="Leebens-Mack J.H."/>
            <person name="Chen G."/>
        </authorList>
    </citation>
    <scope>NUCLEOTIDE SEQUENCE [LARGE SCALE GENOMIC DNA]</scope>
    <source>
        <strain evidence="2">cv. DH0086</strain>
    </source>
</reference>
<dbReference type="Gramene" id="ONK72323">
    <property type="protein sequence ID" value="ONK72323"/>
    <property type="gene ID" value="A4U43_C04F18140"/>
</dbReference>
<proteinExistence type="predicted"/>
<sequence length="89" mass="10255">MYARSYLIDPYFLVYYALPLVERESMSARLREDVAEFVEEVLVKVIKEIISMDVAEVVEESVGVDITVDVEVDGVVEEAMFLQKNTFDR</sequence>
<keyword evidence="2" id="KW-1185">Reference proteome</keyword>
<dbReference type="EMBL" id="CM007384">
    <property type="protein sequence ID" value="ONK72323.1"/>
    <property type="molecule type" value="Genomic_DNA"/>
</dbReference>